<name>A0A852W0A1_PSEA5</name>
<dbReference type="RefSeq" id="WP_179761374.1">
    <property type="nucleotide sequence ID" value="NZ_BAAAJZ010000003.1"/>
</dbReference>
<sequence length="73" mass="7470">MSPAWTVLTFAGLGVLLALMGWAGRRHAAGLGAVPGMPAQLQQHRIAVIRRGATACLVVGVAFVVIGVLAPLL</sequence>
<dbReference type="EMBL" id="JACCCZ010000001">
    <property type="protein sequence ID" value="NYG02598.1"/>
    <property type="molecule type" value="Genomic_DNA"/>
</dbReference>
<dbReference type="Proteomes" id="UP000549695">
    <property type="component" value="Unassembled WGS sequence"/>
</dbReference>
<feature type="transmembrane region" description="Helical" evidence="1">
    <location>
        <begin position="52"/>
        <end position="72"/>
    </location>
</feature>
<evidence type="ECO:0000313" key="3">
    <source>
        <dbReference type="Proteomes" id="UP000549695"/>
    </source>
</evidence>
<keyword evidence="1" id="KW-0472">Membrane</keyword>
<keyword evidence="1" id="KW-1133">Transmembrane helix</keyword>
<keyword evidence="3" id="KW-1185">Reference proteome</keyword>
<evidence type="ECO:0000256" key="1">
    <source>
        <dbReference type="SAM" id="Phobius"/>
    </source>
</evidence>
<comment type="caution">
    <text evidence="2">The sequence shown here is derived from an EMBL/GenBank/DDBJ whole genome shotgun (WGS) entry which is preliminary data.</text>
</comment>
<keyword evidence="1" id="KW-0812">Transmembrane</keyword>
<dbReference type="AlphaFoldDB" id="A0A852W0A1"/>
<evidence type="ECO:0000313" key="2">
    <source>
        <dbReference type="EMBL" id="NYG02598.1"/>
    </source>
</evidence>
<proteinExistence type="predicted"/>
<dbReference type="GeneID" id="98052633"/>
<protein>
    <submittedName>
        <fullName evidence="2">Uncharacterized protein</fullName>
    </submittedName>
</protein>
<accession>A0A852W0A1</accession>
<reference evidence="2 3" key="1">
    <citation type="submission" date="2020-07" db="EMBL/GenBank/DDBJ databases">
        <title>Sequencing the genomes of 1000 actinobacteria strains.</title>
        <authorList>
            <person name="Klenk H.-P."/>
        </authorList>
    </citation>
    <scope>NUCLEOTIDE SEQUENCE [LARGE SCALE GENOMIC DNA]</scope>
    <source>
        <strain evidence="2 3">DSM 44749</strain>
    </source>
</reference>
<gene>
    <name evidence="2" type="ORF">HDA37_002883</name>
</gene>
<organism evidence="2 3">
    <name type="scientific">Pseudonocardia alni</name>
    <name type="common">Amycolata alni</name>
    <dbReference type="NCBI Taxonomy" id="33907"/>
    <lineage>
        <taxon>Bacteria</taxon>
        <taxon>Bacillati</taxon>
        <taxon>Actinomycetota</taxon>
        <taxon>Actinomycetes</taxon>
        <taxon>Pseudonocardiales</taxon>
        <taxon>Pseudonocardiaceae</taxon>
        <taxon>Pseudonocardia</taxon>
    </lineage>
</organism>